<dbReference type="GO" id="GO:0008170">
    <property type="term" value="F:N-methyltransferase activity"/>
    <property type="evidence" value="ECO:0007669"/>
    <property type="project" value="InterPro"/>
</dbReference>
<keyword evidence="2" id="KW-0808">Transferase</keyword>
<dbReference type="Pfam" id="PF01555">
    <property type="entry name" value="N6_N4_Mtase"/>
    <property type="match status" value="1"/>
</dbReference>
<proteinExistence type="predicted"/>
<dbReference type="EMBL" id="AUZZ01005233">
    <property type="protein sequence ID" value="EQD50395.1"/>
    <property type="molecule type" value="Genomic_DNA"/>
</dbReference>
<reference evidence="4" key="1">
    <citation type="submission" date="2013-08" db="EMBL/GenBank/DDBJ databases">
        <authorList>
            <person name="Mendez C."/>
            <person name="Richter M."/>
            <person name="Ferrer M."/>
            <person name="Sanchez J."/>
        </authorList>
    </citation>
    <scope>NUCLEOTIDE SEQUENCE</scope>
</reference>
<gene>
    <name evidence="4" type="ORF">B2A_07319</name>
</gene>
<dbReference type="SUPFAM" id="SSF53335">
    <property type="entry name" value="S-adenosyl-L-methionine-dependent methyltransferases"/>
    <property type="match status" value="1"/>
</dbReference>
<feature type="domain" description="DNA methylase N-4/N-6" evidence="3">
    <location>
        <begin position="31"/>
        <end position="165"/>
    </location>
</feature>
<dbReference type="InterPro" id="IPR029063">
    <property type="entry name" value="SAM-dependent_MTases_sf"/>
</dbReference>
<evidence type="ECO:0000313" key="4">
    <source>
        <dbReference type="EMBL" id="EQD50395.1"/>
    </source>
</evidence>
<evidence type="ECO:0000256" key="1">
    <source>
        <dbReference type="ARBA" id="ARBA00022603"/>
    </source>
</evidence>
<evidence type="ECO:0000259" key="3">
    <source>
        <dbReference type="Pfam" id="PF01555"/>
    </source>
</evidence>
<dbReference type="PRINTS" id="PR00508">
    <property type="entry name" value="S21N4MTFRASE"/>
</dbReference>
<dbReference type="GO" id="GO:0003677">
    <property type="term" value="F:DNA binding"/>
    <property type="evidence" value="ECO:0007669"/>
    <property type="project" value="InterPro"/>
</dbReference>
<keyword evidence="1 4" id="KW-0489">Methyltransferase</keyword>
<dbReference type="Gene3D" id="3.40.50.150">
    <property type="entry name" value="Vaccinia Virus protein VP39"/>
    <property type="match status" value="1"/>
</dbReference>
<organism evidence="4">
    <name type="scientific">mine drainage metagenome</name>
    <dbReference type="NCBI Taxonomy" id="410659"/>
    <lineage>
        <taxon>unclassified sequences</taxon>
        <taxon>metagenomes</taxon>
        <taxon>ecological metagenomes</taxon>
    </lineage>
</organism>
<comment type="caution">
    <text evidence="4">The sequence shown here is derived from an EMBL/GenBank/DDBJ whole genome shotgun (WGS) entry which is preliminary data.</text>
</comment>
<name>T1B845_9ZZZZ</name>
<reference evidence="4" key="2">
    <citation type="journal article" date="2014" name="ISME J.">
        <title>Microbial stratification in low pH oxic and suboxic macroscopic growths along an acid mine drainage.</title>
        <authorList>
            <person name="Mendez-Garcia C."/>
            <person name="Mesa V."/>
            <person name="Sprenger R.R."/>
            <person name="Richter M."/>
            <person name="Diez M.S."/>
            <person name="Solano J."/>
            <person name="Bargiela R."/>
            <person name="Golyshina O.V."/>
            <person name="Manteca A."/>
            <person name="Ramos J.L."/>
            <person name="Gallego J.R."/>
            <person name="Llorente I."/>
            <person name="Martins Dos Santos V.A."/>
            <person name="Jensen O.N."/>
            <person name="Pelaez A.I."/>
            <person name="Sanchez J."/>
            <person name="Ferrer M."/>
        </authorList>
    </citation>
    <scope>NUCLEOTIDE SEQUENCE</scope>
</reference>
<dbReference type="InterPro" id="IPR002941">
    <property type="entry name" value="DNA_methylase_N4/N6"/>
</dbReference>
<dbReference type="GO" id="GO:0032259">
    <property type="term" value="P:methylation"/>
    <property type="evidence" value="ECO:0007669"/>
    <property type="project" value="UniProtKB-KW"/>
</dbReference>
<protein>
    <submittedName>
        <fullName evidence="4">DNA methylase N-4/N-6 domain protein</fullName>
    </submittedName>
</protein>
<dbReference type="AlphaFoldDB" id="T1B845"/>
<dbReference type="InterPro" id="IPR001091">
    <property type="entry name" value="RM_Methyltransferase"/>
</dbReference>
<sequence>MIHWVKSIAIDRRAAGRAASLDRDLAVGHYQPLVSERYVHGALEYVFHFTHRGDVRLDRLAIGVPYQDPTNIARWAGGRGGRRCRGNTWFLPYPTIRSARRDRPHPASFPPELPEWCLRLHGTARLRRVLDPFVGIGASAVAAANLGVAFVGFDLDAAYLNAAVERLETTFGPGRAGPPAP</sequence>
<accession>T1B845</accession>
<feature type="non-terminal residue" evidence="4">
    <location>
        <position position="181"/>
    </location>
</feature>
<evidence type="ECO:0000256" key="2">
    <source>
        <dbReference type="ARBA" id="ARBA00022679"/>
    </source>
</evidence>